<dbReference type="InterPro" id="IPR001254">
    <property type="entry name" value="Trypsin_dom"/>
</dbReference>
<keyword evidence="4" id="KW-0720">Serine protease</keyword>
<dbReference type="PANTHER" id="PTHR24276:SF91">
    <property type="entry name" value="AT26814P-RELATED"/>
    <property type="match status" value="1"/>
</dbReference>
<keyword evidence="5" id="KW-1015">Disulfide bond</keyword>
<evidence type="ECO:0000259" key="7">
    <source>
        <dbReference type="PROSITE" id="PS50240"/>
    </source>
</evidence>
<dbReference type="InterPro" id="IPR009003">
    <property type="entry name" value="Peptidase_S1_PA"/>
</dbReference>
<dbReference type="InterPro" id="IPR001314">
    <property type="entry name" value="Peptidase_S1A"/>
</dbReference>
<dbReference type="OrthoDB" id="10051896at2759"/>
<dbReference type="EMBL" id="GBXI01017473">
    <property type="protein sequence ID" value="JAC96818.1"/>
    <property type="molecule type" value="Transcribed_RNA"/>
</dbReference>
<accession>A0A0A1WCY8</accession>
<reference evidence="8" key="1">
    <citation type="submission" date="2014-11" db="EMBL/GenBank/DDBJ databases">
        <authorList>
            <person name="Geib S."/>
        </authorList>
    </citation>
    <scope>NUCLEOTIDE SEQUENCE</scope>
</reference>
<feature type="domain" description="Peptidase S1" evidence="7">
    <location>
        <begin position="26"/>
        <end position="251"/>
    </location>
</feature>
<proteinExistence type="inferred from homology"/>
<keyword evidence="6" id="KW-0732">Signal</keyword>
<keyword evidence="2" id="KW-0645">Protease</keyword>
<dbReference type="PRINTS" id="PR00722">
    <property type="entry name" value="CHYMOTRYPSIN"/>
</dbReference>
<dbReference type="SUPFAM" id="SSF50494">
    <property type="entry name" value="Trypsin-like serine proteases"/>
    <property type="match status" value="1"/>
</dbReference>
<dbReference type="Gene3D" id="2.40.10.10">
    <property type="entry name" value="Trypsin-like serine proteases"/>
    <property type="match status" value="1"/>
</dbReference>
<dbReference type="Pfam" id="PF00089">
    <property type="entry name" value="Trypsin"/>
    <property type="match status" value="1"/>
</dbReference>
<dbReference type="AlphaFoldDB" id="A0A0A1WCY8"/>
<dbReference type="PROSITE" id="PS00134">
    <property type="entry name" value="TRYPSIN_HIS"/>
    <property type="match status" value="1"/>
</dbReference>
<keyword evidence="3" id="KW-0378">Hydrolase</keyword>
<evidence type="ECO:0000256" key="3">
    <source>
        <dbReference type="ARBA" id="ARBA00022801"/>
    </source>
</evidence>
<evidence type="ECO:0000256" key="5">
    <source>
        <dbReference type="ARBA" id="ARBA00023157"/>
    </source>
</evidence>
<dbReference type="PANTHER" id="PTHR24276">
    <property type="entry name" value="POLYSERASE-RELATED"/>
    <property type="match status" value="1"/>
</dbReference>
<gene>
    <name evidence="8" type="primary">epsilonTry</name>
    <name evidence="8" type="ORF">g.7168</name>
</gene>
<dbReference type="InterPro" id="IPR050430">
    <property type="entry name" value="Peptidase_S1"/>
</dbReference>
<protein>
    <submittedName>
        <fullName evidence="8">Trypsin epsilon</fullName>
    </submittedName>
</protein>
<reference evidence="8" key="2">
    <citation type="journal article" date="2015" name="Gigascience">
        <title>Reconstructing a comprehensive transcriptome assembly of a white-pupal translocated strain of the pest fruit fly Bactrocera cucurbitae.</title>
        <authorList>
            <person name="Sim S.B."/>
            <person name="Calla B."/>
            <person name="Hall B."/>
            <person name="DeRego T."/>
            <person name="Geib S.M."/>
        </authorList>
    </citation>
    <scope>NUCLEOTIDE SEQUENCE</scope>
</reference>
<dbReference type="GO" id="GO:0004252">
    <property type="term" value="F:serine-type endopeptidase activity"/>
    <property type="evidence" value="ECO:0007669"/>
    <property type="project" value="InterPro"/>
</dbReference>
<organism evidence="8">
    <name type="scientific">Zeugodacus cucurbitae</name>
    <name type="common">Melon fruit fly</name>
    <name type="synonym">Bactrocera cucurbitae</name>
    <dbReference type="NCBI Taxonomy" id="28588"/>
    <lineage>
        <taxon>Eukaryota</taxon>
        <taxon>Metazoa</taxon>
        <taxon>Ecdysozoa</taxon>
        <taxon>Arthropoda</taxon>
        <taxon>Hexapoda</taxon>
        <taxon>Insecta</taxon>
        <taxon>Pterygota</taxon>
        <taxon>Neoptera</taxon>
        <taxon>Endopterygota</taxon>
        <taxon>Diptera</taxon>
        <taxon>Brachycera</taxon>
        <taxon>Muscomorpha</taxon>
        <taxon>Tephritoidea</taxon>
        <taxon>Tephritidae</taxon>
        <taxon>Zeugodacus</taxon>
        <taxon>Zeugodacus</taxon>
    </lineage>
</organism>
<dbReference type="FunFam" id="2.40.10.10:FF:000034">
    <property type="entry name" value="Eupolytin"/>
    <property type="match status" value="1"/>
</dbReference>
<evidence type="ECO:0000256" key="4">
    <source>
        <dbReference type="ARBA" id="ARBA00022825"/>
    </source>
</evidence>
<comment type="similarity">
    <text evidence="1">Belongs to the peptidase S1 family.</text>
</comment>
<dbReference type="CDD" id="cd00190">
    <property type="entry name" value="Tryp_SPc"/>
    <property type="match status" value="1"/>
</dbReference>
<dbReference type="GO" id="GO:0006508">
    <property type="term" value="P:proteolysis"/>
    <property type="evidence" value="ECO:0007669"/>
    <property type="project" value="UniProtKB-KW"/>
</dbReference>
<evidence type="ECO:0000256" key="2">
    <source>
        <dbReference type="ARBA" id="ARBA00022670"/>
    </source>
</evidence>
<evidence type="ECO:0000256" key="6">
    <source>
        <dbReference type="SAM" id="SignalP"/>
    </source>
</evidence>
<dbReference type="GeneID" id="105212599"/>
<dbReference type="InterPro" id="IPR043504">
    <property type="entry name" value="Peptidase_S1_PA_chymotrypsin"/>
</dbReference>
<dbReference type="InterPro" id="IPR018114">
    <property type="entry name" value="TRYPSIN_HIS"/>
</dbReference>
<feature type="chain" id="PRO_5001982368" evidence="6">
    <location>
        <begin position="23"/>
        <end position="252"/>
    </location>
</feature>
<name>A0A0A1WCY8_ZEUCU</name>
<dbReference type="PROSITE" id="PS50240">
    <property type="entry name" value="TRYPSIN_DOM"/>
    <property type="match status" value="1"/>
</dbReference>
<dbReference type="SMART" id="SM00020">
    <property type="entry name" value="Tryp_SPc"/>
    <property type="match status" value="1"/>
</dbReference>
<evidence type="ECO:0000313" key="8">
    <source>
        <dbReference type="EMBL" id="JAC96818.1"/>
    </source>
</evidence>
<evidence type="ECO:0000256" key="1">
    <source>
        <dbReference type="ARBA" id="ARBA00007664"/>
    </source>
</evidence>
<feature type="signal peptide" evidence="6">
    <location>
        <begin position="1"/>
        <end position="22"/>
    </location>
</feature>
<sequence length="252" mass="27569">MRLPYQLGFILLIHYLYGTTNAQLRIVGGTQTTISQRSFVLALAQSGKYYCAASLITVQHALTAAHCLYDTPRELIIVIGGVTDLRYRSSGQRRRVERMWIPRAFNPTTKTRDVGVIKMVRPMVLGPNVAIIPLAIARARGGARINVSGWGTTNERQQTGVDILRTVTVSVVPLRTCAQMYGNYARLTNTMMCAASRGRDACAGDSGGPAINSNGEQVGIVSFGRGCAQPEFPGVYTDIRSVLPFIRRCMAR</sequence>